<dbReference type="eggNOG" id="COG4110">
    <property type="taxonomic scope" value="Bacteria"/>
</dbReference>
<dbReference type="STRING" id="189425.PGRAT_02110"/>
<gene>
    <name evidence="3" type="ORF">PGRAT_02110</name>
</gene>
<evidence type="ECO:0000313" key="3">
    <source>
        <dbReference type="EMBL" id="AIQ66578.1"/>
    </source>
</evidence>
<evidence type="ECO:0000259" key="2">
    <source>
        <dbReference type="Pfam" id="PF02342"/>
    </source>
</evidence>
<feature type="domain" description="TerD" evidence="2">
    <location>
        <begin position="245"/>
        <end position="358"/>
    </location>
</feature>
<dbReference type="InterPro" id="IPR017115">
    <property type="entry name" value="Tellurite_resistance_TerA"/>
</dbReference>
<dbReference type="eggNOG" id="COG2310">
    <property type="taxonomic scope" value="Bacteria"/>
</dbReference>
<reference evidence="3 4" key="1">
    <citation type="submission" date="2014-08" db="EMBL/GenBank/DDBJ databases">
        <title>Comparative genomics of the Paenibacillus odorifer group.</title>
        <authorList>
            <person name="den Bakker H.C."/>
            <person name="Tsai Y.-C."/>
            <person name="Martin N."/>
            <person name="Korlach J."/>
            <person name="Wiedmann M."/>
        </authorList>
    </citation>
    <scope>NUCLEOTIDE SEQUENCE [LARGE SCALE GENOMIC DNA]</scope>
    <source>
        <strain evidence="3 4">DSM 15220</strain>
    </source>
</reference>
<dbReference type="CDD" id="cd06974">
    <property type="entry name" value="TerD_like"/>
    <property type="match status" value="2"/>
</dbReference>
<feature type="region of interest" description="Disordered" evidence="1">
    <location>
        <begin position="184"/>
        <end position="203"/>
    </location>
</feature>
<proteinExistence type="predicted"/>
<dbReference type="PANTHER" id="PTHR32097:SF17">
    <property type="entry name" value="CAMP-BINDING PROTEIN 1-RELATED"/>
    <property type="match status" value="1"/>
</dbReference>
<dbReference type="AlphaFoldDB" id="A0A089M4Z9"/>
<organism evidence="3 4">
    <name type="scientific">Paenibacillus graminis</name>
    <dbReference type="NCBI Taxonomy" id="189425"/>
    <lineage>
        <taxon>Bacteria</taxon>
        <taxon>Bacillati</taxon>
        <taxon>Bacillota</taxon>
        <taxon>Bacilli</taxon>
        <taxon>Bacillales</taxon>
        <taxon>Paenibacillaceae</taxon>
        <taxon>Paenibacillus</taxon>
    </lineage>
</organism>
<protein>
    <submittedName>
        <fullName evidence="3">Tellurium resistance protein TerA</fullName>
    </submittedName>
</protein>
<dbReference type="Proteomes" id="UP000029500">
    <property type="component" value="Chromosome"/>
</dbReference>
<feature type="domain" description="TerD" evidence="2">
    <location>
        <begin position="1"/>
        <end position="179"/>
    </location>
</feature>
<sequence>MSTQVVKGQKADLTKGNPGLRHMIAEIAWNAPSSMEIDASAFLLGSEGKVRGDDDLIFYNNPSTSYIRYKDVPGQASGGLRQFEVELDKIPPDIMRIAFTLTLYDGENRKQSFGQMSEAHCRILNQATGSEILRCNLESHFSVETAVVVGELYRYSGEWKFSAIVAGFDGGLQALCSNYGIEVSEEPAPASPKPEPAERQRAQPEAPVIPVIQPAAGSAAPPSGRQEISSSAPLNLNLKKIELKKKGDSINLKKSAAGLGEVLVNLNWNQKQGGGLFSRKGGVDLDLACLYELKSGHKGVVQALGNAFGHFQQPPFVMLDGDDRTGSVTSGENLRINGSKVAEIERILIFAFIYKGVTHWSEADGVVTITQGGGPDIIVHLDEHNNRKGMCAIAMVQNVGNETFSIERLVQYFSGHREMDQAYGWGLQWVAGSK</sequence>
<dbReference type="PANTHER" id="PTHR32097">
    <property type="entry name" value="CAMP-BINDING PROTEIN 1-RELATED"/>
    <property type="match status" value="1"/>
</dbReference>
<dbReference type="KEGG" id="pgm:PGRAT_02110"/>
<keyword evidence="4" id="KW-1185">Reference proteome</keyword>
<name>A0A089M4Z9_9BACL</name>
<evidence type="ECO:0000256" key="1">
    <source>
        <dbReference type="SAM" id="MobiDB-lite"/>
    </source>
</evidence>
<dbReference type="OrthoDB" id="179721at2"/>
<dbReference type="EMBL" id="CP009287">
    <property type="protein sequence ID" value="AIQ66578.1"/>
    <property type="molecule type" value="Genomic_DNA"/>
</dbReference>
<dbReference type="Pfam" id="PF02342">
    <property type="entry name" value="TerD"/>
    <property type="match status" value="2"/>
</dbReference>
<dbReference type="PIRSF" id="PIRSF037118">
    <property type="entry name" value="Tellurite_resistance_TerA"/>
    <property type="match status" value="1"/>
</dbReference>
<dbReference type="HOGENOM" id="CLU_047549_0_0_9"/>
<dbReference type="InterPro" id="IPR003325">
    <property type="entry name" value="TerD"/>
</dbReference>
<dbReference type="RefSeq" id="WP_025709036.1">
    <property type="nucleotide sequence ID" value="NZ_CP009287.1"/>
</dbReference>
<accession>A0A089M4Z9</accession>
<dbReference type="Gene3D" id="2.60.60.30">
    <property type="entry name" value="sav2460 like domains"/>
    <property type="match status" value="2"/>
</dbReference>
<dbReference type="InterPro" id="IPR051324">
    <property type="entry name" value="Stress/Tellurium_Resist"/>
</dbReference>
<evidence type="ECO:0000313" key="4">
    <source>
        <dbReference type="Proteomes" id="UP000029500"/>
    </source>
</evidence>